<feature type="binding site" evidence="3">
    <location>
        <position position="156"/>
    </location>
    <ligand>
        <name>Mn(2+)</name>
        <dbReference type="ChEBI" id="CHEBI:29035"/>
        <label>1</label>
    </ligand>
</feature>
<dbReference type="Proteomes" id="UP000019062">
    <property type="component" value="Unassembled WGS sequence"/>
</dbReference>
<dbReference type="GO" id="GO:0046872">
    <property type="term" value="F:metal ion binding"/>
    <property type="evidence" value="ECO:0007669"/>
    <property type="project" value="UniProtKB-KW"/>
</dbReference>
<dbReference type="InterPro" id="IPR051610">
    <property type="entry name" value="GPI/OXD"/>
</dbReference>
<dbReference type="Gene3D" id="2.60.120.10">
    <property type="entry name" value="Jelly Rolls"/>
    <property type="match status" value="2"/>
</dbReference>
<dbReference type="PATRIC" id="fig|1227360.4.peg.1421"/>
<evidence type="ECO:0000313" key="5">
    <source>
        <dbReference type="EMBL" id="ETT86436.1"/>
    </source>
</evidence>
<proteinExistence type="predicted"/>
<dbReference type="InterPro" id="IPR014710">
    <property type="entry name" value="RmlC-like_jellyroll"/>
</dbReference>
<dbReference type="InterPro" id="IPR006045">
    <property type="entry name" value="Cupin_1"/>
</dbReference>
<dbReference type="SUPFAM" id="SSF51182">
    <property type="entry name" value="RmlC-like cupins"/>
    <property type="match status" value="1"/>
</dbReference>
<feature type="binding site" evidence="3">
    <location>
        <position position="195"/>
    </location>
    <ligand>
        <name>Mn(2+)</name>
        <dbReference type="ChEBI" id="CHEBI:29035"/>
        <label>1</label>
    </ligand>
</feature>
<reference evidence="5 6" key="1">
    <citation type="journal article" date="2014" name="BMC Genomics">
        <title>Genomic comparison of sporeforming bacilli isolated from milk.</title>
        <authorList>
            <person name="Moreno Switt A.I."/>
            <person name="Andrus A.D."/>
            <person name="Ranieri M.L."/>
            <person name="Orsi R.H."/>
            <person name="Ivy R."/>
            <person name="den Bakker H.C."/>
            <person name="Martin N.H."/>
            <person name="Wiedmann M."/>
            <person name="Boor K.J."/>
        </authorList>
    </citation>
    <scope>NUCLEOTIDE SEQUENCE [LARGE SCALE GENOMIC DNA]</scope>
    <source>
        <strain evidence="5 6">FSL R5-213</strain>
    </source>
</reference>
<feature type="binding site" evidence="3">
    <location>
        <position position="152"/>
    </location>
    <ligand>
        <name>Mn(2+)</name>
        <dbReference type="ChEBI" id="CHEBI:29035"/>
        <label>1</label>
    </ligand>
</feature>
<feature type="domain" description="Cupin type-1" evidence="4">
    <location>
        <begin position="282"/>
        <end position="423"/>
    </location>
</feature>
<dbReference type="InterPro" id="IPR017774">
    <property type="entry name" value="Bicupin_oxalate_deCO2ase/Oxase"/>
</dbReference>
<sequence length="443" mass="49845">MDGFIHFGVLLQIQKTLLLEVDSHLDRFLIIYHYVCFYPTSNPKRGVYEIDNPNENIEENIPQPFRSNGEGGYDTGPRDIMRDLENPDMLVPPKTDAGLLPNMHFSFSDTSMTLSHGGWSREITVRELPIATTLAGVNMSLTAGGVRELHWHQQAEWSFMISGHARITSIDSEGRNFIADVGPGDLWYFPPGLPHSIQGLEHCEFLLVFDDGAFSDLNTLSISDWFAHTPKDVLSANFGVPISTFDNIPSKQVYIFQDKVPGPLQSEKVQSPYGTIPETFKHKLLAQKPMQIPGGTVRIVDSSNFPISKKIAAALVKIEPGAMRELHWHPNNDEWQYYLSGQGRMTVFSGNGIARTFDYRAGDVGYVPFANGHYIQNTGTESLWFLEMFKSDRFADVSLNQWMALTPSDLVADNLHVGPELLNALRKVKYPVVKFPGFSYYPR</sequence>
<name>W4F316_9BACL</name>
<dbReference type="EMBL" id="ASQA01000013">
    <property type="protein sequence ID" value="ETT86436.1"/>
    <property type="molecule type" value="Genomic_DNA"/>
</dbReference>
<comment type="cofactor">
    <cofactor evidence="3">
        <name>Mn(2+)</name>
        <dbReference type="ChEBI" id="CHEBI:29035"/>
    </cofactor>
    <text evidence="3">Binds 2 manganese ions per subunit.</text>
</comment>
<dbReference type="CDD" id="cd20304">
    <property type="entry name" value="cupin_OxDC_N"/>
    <property type="match status" value="1"/>
</dbReference>
<evidence type="ECO:0000256" key="1">
    <source>
        <dbReference type="ARBA" id="ARBA00022723"/>
    </source>
</evidence>
<comment type="caution">
    <text evidence="5">The sequence shown here is derived from an EMBL/GenBank/DDBJ whole genome shotgun (WGS) entry which is preliminary data.</text>
</comment>
<gene>
    <name evidence="5" type="ORF">C176_06977</name>
</gene>
<evidence type="ECO:0000313" key="6">
    <source>
        <dbReference type="Proteomes" id="UP000019062"/>
    </source>
</evidence>
<feature type="domain" description="Cupin type-1" evidence="4">
    <location>
        <begin position="105"/>
        <end position="246"/>
    </location>
</feature>
<feature type="binding site" evidence="3">
    <location>
        <position position="373"/>
    </location>
    <ligand>
        <name>Mn(2+)</name>
        <dbReference type="ChEBI" id="CHEBI:29035"/>
        <label>2</label>
    </ligand>
</feature>
<dbReference type="eggNOG" id="COG2140">
    <property type="taxonomic scope" value="Bacteria"/>
</dbReference>
<feature type="active site" description="Proton donor" evidence="2">
    <location>
        <position position="387"/>
    </location>
</feature>
<accession>W4F316</accession>
<dbReference type="CDD" id="cd20305">
    <property type="entry name" value="cupin_OxDC_C"/>
    <property type="match status" value="1"/>
</dbReference>
<dbReference type="NCBIfam" id="TIGR03404">
    <property type="entry name" value="bicupin_oxalic"/>
    <property type="match status" value="1"/>
</dbReference>
<evidence type="ECO:0000259" key="4">
    <source>
        <dbReference type="SMART" id="SM00835"/>
    </source>
</evidence>
<feature type="binding site" evidence="3">
    <location>
        <position position="329"/>
    </location>
    <ligand>
        <name>Mn(2+)</name>
        <dbReference type="ChEBI" id="CHEBI:29035"/>
        <label>2</label>
    </ligand>
</feature>
<dbReference type="PANTHER" id="PTHR35848:SF9">
    <property type="entry name" value="SLL1358 PROTEIN"/>
    <property type="match status" value="1"/>
</dbReference>
<evidence type="ECO:0000256" key="3">
    <source>
        <dbReference type="PIRSR" id="PIRSR617774-2"/>
    </source>
</evidence>
<feature type="binding site" evidence="3">
    <location>
        <position position="150"/>
    </location>
    <ligand>
        <name>Mn(2+)</name>
        <dbReference type="ChEBI" id="CHEBI:29035"/>
        <label>1</label>
    </ligand>
</feature>
<dbReference type="SMART" id="SM00835">
    <property type="entry name" value="Cupin_1"/>
    <property type="match status" value="2"/>
</dbReference>
<feature type="binding site" evidence="3">
    <location>
        <position position="327"/>
    </location>
    <ligand>
        <name>Mn(2+)</name>
        <dbReference type="ChEBI" id="CHEBI:29035"/>
        <label>2</label>
    </ligand>
</feature>
<protein>
    <submittedName>
        <fullName evidence="5">Oxalate decarboxylase</fullName>
    </submittedName>
</protein>
<dbReference type="PANTHER" id="PTHR35848">
    <property type="entry name" value="OXALATE-BINDING PROTEIN"/>
    <property type="match status" value="1"/>
</dbReference>
<keyword evidence="3" id="KW-0464">Manganese</keyword>
<keyword evidence="6" id="KW-1185">Reference proteome</keyword>
<dbReference type="Pfam" id="PF00190">
    <property type="entry name" value="Cupin_1"/>
    <property type="match status" value="2"/>
</dbReference>
<feature type="binding site" evidence="3">
    <location>
        <position position="334"/>
    </location>
    <ligand>
        <name>Mn(2+)</name>
        <dbReference type="ChEBI" id="CHEBI:29035"/>
        <label>2</label>
    </ligand>
</feature>
<keyword evidence="1 3" id="KW-0479">Metal-binding</keyword>
<dbReference type="GO" id="GO:0033609">
    <property type="term" value="P:oxalate metabolic process"/>
    <property type="evidence" value="ECO:0007669"/>
    <property type="project" value="InterPro"/>
</dbReference>
<evidence type="ECO:0000256" key="2">
    <source>
        <dbReference type="PIRSR" id="PIRSR617774-1"/>
    </source>
</evidence>
<organism evidence="5 6">
    <name type="scientific">Viridibacillus arenosi FSL R5-213</name>
    <dbReference type="NCBI Taxonomy" id="1227360"/>
    <lineage>
        <taxon>Bacteria</taxon>
        <taxon>Bacillati</taxon>
        <taxon>Bacillota</taxon>
        <taxon>Bacilli</taxon>
        <taxon>Bacillales</taxon>
        <taxon>Caryophanaceae</taxon>
        <taxon>Viridibacillus</taxon>
    </lineage>
</organism>
<dbReference type="InterPro" id="IPR011051">
    <property type="entry name" value="RmlC_Cupin_sf"/>
</dbReference>
<dbReference type="RefSeq" id="WP_081730047.1">
    <property type="nucleotide sequence ID" value="NZ_ASQA01000013.1"/>
</dbReference>
<dbReference type="AlphaFoldDB" id="W4F316"/>